<feature type="transmembrane region" description="Helical" evidence="9">
    <location>
        <begin position="21"/>
        <end position="37"/>
    </location>
</feature>
<keyword evidence="13" id="KW-1185">Reference proteome</keyword>
<dbReference type="InterPro" id="IPR036565">
    <property type="entry name" value="Mur-like_cat_sf"/>
</dbReference>
<evidence type="ECO:0000256" key="8">
    <source>
        <dbReference type="RuleBase" id="RU003664"/>
    </source>
</evidence>
<comment type="function">
    <text evidence="7 8">Cell wall formation. Catalyzes the addition of glutamate to the nucleotide precursor UDP-N-acetylmuramoyl-L-alanine (UMA).</text>
</comment>
<dbReference type="SUPFAM" id="SSF53623">
    <property type="entry name" value="MurD-like peptide ligases, catalytic domain"/>
    <property type="match status" value="1"/>
</dbReference>
<keyword evidence="7 8" id="KW-0573">Peptidoglycan synthesis</keyword>
<dbReference type="GO" id="GO:0008764">
    <property type="term" value="F:UDP-N-acetylmuramoylalanine-D-glutamate ligase activity"/>
    <property type="evidence" value="ECO:0007669"/>
    <property type="project" value="UniProtKB-UniRule"/>
</dbReference>
<dbReference type="InterPro" id="IPR013221">
    <property type="entry name" value="Mur_ligase_cen"/>
</dbReference>
<proteinExistence type="inferred from homology"/>
<comment type="catalytic activity">
    <reaction evidence="7 8">
        <text>UDP-N-acetyl-alpha-D-muramoyl-L-alanine + D-glutamate + ATP = UDP-N-acetyl-alpha-D-muramoyl-L-alanyl-D-glutamate + ADP + phosphate + H(+)</text>
        <dbReference type="Rhea" id="RHEA:16429"/>
        <dbReference type="ChEBI" id="CHEBI:15378"/>
        <dbReference type="ChEBI" id="CHEBI:29986"/>
        <dbReference type="ChEBI" id="CHEBI:30616"/>
        <dbReference type="ChEBI" id="CHEBI:43474"/>
        <dbReference type="ChEBI" id="CHEBI:83898"/>
        <dbReference type="ChEBI" id="CHEBI:83900"/>
        <dbReference type="ChEBI" id="CHEBI:456216"/>
        <dbReference type="EC" id="6.3.2.9"/>
    </reaction>
</comment>
<dbReference type="GO" id="GO:0008360">
    <property type="term" value="P:regulation of cell shape"/>
    <property type="evidence" value="ECO:0007669"/>
    <property type="project" value="UniProtKB-KW"/>
</dbReference>
<evidence type="ECO:0000259" key="11">
    <source>
        <dbReference type="Pfam" id="PF08245"/>
    </source>
</evidence>
<dbReference type="NCBIfam" id="TIGR01087">
    <property type="entry name" value="murD"/>
    <property type="match status" value="1"/>
</dbReference>
<dbReference type="InterPro" id="IPR005762">
    <property type="entry name" value="MurD"/>
</dbReference>
<accession>A0A448UEI8</accession>
<evidence type="ECO:0000256" key="6">
    <source>
        <dbReference type="ARBA" id="ARBA00022840"/>
    </source>
</evidence>
<evidence type="ECO:0000256" key="7">
    <source>
        <dbReference type="HAMAP-Rule" id="MF_00639"/>
    </source>
</evidence>
<keyword evidence="7 8" id="KW-0961">Cell wall biogenesis/degradation</keyword>
<evidence type="ECO:0000256" key="2">
    <source>
        <dbReference type="ARBA" id="ARBA00004752"/>
    </source>
</evidence>
<dbReference type="Gene3D" id="3.40.50.720">
    <property type="entry name" value="NAD(P)-binding Rossmann-like Domain"/>
    <property type="match status" value="1"/>
</dbReference>
<dbReference type="UniPathway" id="UPA00219"/>
<dbReference type="GO" id="GO:0071555">
    <property type="term" value="P:cell wall organization"/>
    <property type="evidence" value="ECO:0007669"/>
    <property type="project" value="UniProtKB-KW"/>
</dbReference>
<dbReference type="PANTHER" id="PTHR43692">
    <property type="entry name" value="UDP-N-ACETYLMURAMOYLALANINE--D-GLUTAMATE LIGASE"/>
    <property type="match status" value="1"/>
</dbReference>
<dbReference type="PANTHER" id="PTHR43692:SF1">
    <property type="entry name" value="UDP-N-ACETYLMURAMOYLALANINE--D-GLUTAMATE LIGASE"/>
    <property type="match status" value="1"/>
</dbReference>
<evidence type="ECO:0000313" key="13">
    <source>
        <dbReference type="Proteomes" id="UP000268229"/>
    </source>
</evidence>
<keyword evidence="9" id="KW-0812">Transmembrane</keyword>
<dbReference type="GO" id="GO:0005524">
    <property type="term" value="F:ATP binding"/>
    <property type="evidence" value="ECO:0007669"/>
    <property type="project" value="UniProtKB-UniRule"/>
</dbReference>
<keyword evidence="4 7" id="KW-0436">Ligase</keyword>
<dbReference type="Proteomes" id="UP000268229">
    <property type="component" value="Chromosome"/>
</dbReference>
<dbReference type="EC" id="6.3.2.9" evidence="7 8"/>
<evidence type="ECO:0000256" key="9">
    <source>
        <dbReference type="SAM" id="Phobius"/>
    </source>
</evidence>
<evidence type="ECO:0000256" key="4">
    <source>
        <dbReference type="ARBA" id="ARBA00022598"/>
    </source>
</evidence>
<feature type="domain" description="Mur ligase central" evidence="11">
    <location>
        <begin position="128"/>
        <end position="299"/>
    </location>
</feature>
<gene>
    <name evidence="7 12" type="primary">murD</name>
    <name evidence="12" type="ORF">NCTC12227_02079</name>
</gene>
<dbReference type="GO" id="GO:0051301">
    <property type="term" value="P:cell division"/>
    <property type="evidence" value="ECO:0007669"/>
    <property type="project" value="UniProtKB-KW"/>
</dbReference>
<keyword evidence="3 7" id="KW-0963">Cytoplasm</keyword>
<evidence type="ECO:0000256" key="3">
    <source>
        <dbReference type="ARBA" id="ARBA00022490"/>
    </source>
</evidence>
<keyword evidence="9" id="KW-1133">Transmembrane helix</keyword>
<dbReference type="EMBL" id="LR134516">
    <property type="protein sequence ID" value="VEJ22290.1"/>
    <property type="molecule type" value="Genomic_DNA"/>
</dbReference>
<evidence type="ECO:0000259" key="10">
    <source>
        <dbReference type="Pfam" id="PF02875"/>
    </source>
</evidence>
<dbReference type="SUPFAM" id="SSF51984">
    <property type="entry name" value="MurCD N-terminal domain"/>
    <property type="match status" value="1"/>
</dbReference>
<dbReference type="Pfam" id="PF21799">
    <property type="entry name" value="MurD-like_N"/>
    <property type="match status" value="1"/>
</dbReference>
<feature type="binding site" evidence="7">
    <location>
        <begin position="130"/>
        <end position="136"/>
    </location>
    <ligand>
        <name>ATP</name>
        <dbReference type="ChEBI" id="CHEBI:30616"/>
    </ligand>
</feature>
<keyword evidence="7 8" id="KW-0131">Cell cycle</keyword>
<comment type="subcellular location">
    <subcellularLocation>
        <location evidence="1 7 8">Cytoplasm</location>
    </subcellularLocation>
</comment>
<dbReference type="GO" id="GO:0009252">
    <property type="term" value="P:peptidoglycan biosynthetic process"/>
    <property type="evidence" value="ECO:0007669"/>
    <property type="project" value="UniProtKB-UniRule"/>
</dbReference>
<dbReference type="KEGG" id="nani:NCTC12227_02079"/>
<dbReference type="InterPro" id="IPR004101">
    <property type="entry name" value="Mur_ligase_C"/>
</dbReference>
<sequence>METCLLKVSTRQNMNWQNKKILVAGLGGTGVSMIAFLQRQGAQVAAYDADLEPEREAELKQRFNGLSCYTGRLKDALAHGFDILALSPGISERMPEIEEFKQSGGVVLGDVEILAHDLKGKSDKIIAITGSNGKTTVTSLVGYLCEKCGLDTVVAGNIGTPVLEAYMQRGGKAADVWVLELSSFQLENTDHLAADAAVVLNISEDHLDRYDDLLDYAHAKDKIFRGSGVQVLNADDVMCRAMKRPNRDIKWFSLEGQADYWADVQAGRLKAGANDLLDTAAIPLQGLHNAANGLAALALCEAIGLPRTELLQHIQTFKGLPHRVEKVGEKNGITFIDDSKGTNVGATAAAIAGLQSPLVLIAGGQGKGQDFTPLRAALHNKARAVLLIGEDAPLIRRDLTGCGVDLIDCASLEEAVQTAYKLAHSGDIVLLSPACASFDMFKGYAHRAQVFVEAFEAL</sequence>
<dbReference type="AlphaFoldDB" id="A0A448UEI8"/>
<comment type="similarity">
    <text evidence="7">Belongs to the MurCDEF family.</text>
</comment>
<dbReference type="Gene3D" id="3.40.1190.10">
    <property type="entry name" value="Mur-like, catalytic domain"/>
    <property type="match status" value="1"/>
</dbReference>
<evidence type="ECO:0000313" key="12">
    <source>
        <dbReference type="EMBL" id="VEJ22290.1"/>
    </source>
</evidence>
<name>A0A448UEI8_9NEIS</name>
<keyword evidence="5 7" id="KW-0547">Nucleotide-binding</keyword>
<dbReference type="Pfam" id="PF02875">
    <property type="entry name" value="Mur_ligase_C"/>
    <property type="match status" value="1"/>
</dbReference>
<feature type="domain" description="Mur ligase C-terminal" evidence="10">
    <location>
        <begin position="322"/>
        <end position="435"/>
    </location>
</feature>
<keyword evidence="7 8" id="KW-0132">Cell division</keyword>
<organism evidence="12 13">
    <name type="scientific">Neisseria animaloris</name>
    <dbReference type="NCBI Taxonomy" id="326522"/>
    <lineage>
        <taxon>Bacteria</taxon>
        <taxon>Pseudomonadati</taxon>
        <taxon>Pseudomonadota</taxon>
        <taxon>Betaproteobacteria</taxon>
        <taxon>Neisseriales</taxon>
        <taxon>Neisseriaceae</taxon>
        <taxon>Neisseria</taxon>
    </lineage>
</organism>
<keyword evidence="6 7" id="KW-0067">ATP-binding</keyword>
<dbReference type="STRING" id="326522.BWD08_04930"/>
<evidence type="ECO:0000256" key="1">
    <source>
        <dbReference type="ARBA" id="ARBA00004496"/>
    </source>
</evidence>
<dbReference type="Pfam" id="PF08245">
    <property type="entry name" value="Mur_ligase_M"/>
    <property type="match status" value="1"/>
</dbReference>
<dbReference type="InterPro" id="IPR036615">
    <property type="entry name" value="Mur_ligase_C_dom_sf"/>
</dbReference>
<protein>
    <recommendedName>
        <fullName evidence="7 8">UDP-N-acetylmuramoylalanine--D-glutamate ligase</fullName>
        <ecNumber evidence="7 8">6.3.2.9</ecNumber>
    </recommendedName>
    <alternativeName>
        <fullName evidence="7">D-glutamic acid-adding enzyme</fullName>
    </alternativeName>
    <alternativeName>
        <fullName evidence="7">UDP-N-acetylmuramoyl-L-alanyl-D-glutamate synthetase</fullName>
    </alternativeName>
</protein>
<keyword evidence="9" id="KW-0472">Membrane</keyword>
<comment type="pathway">
    <text evidence="2 7 8">Cell wall biogenesis; peptidoglycan biosynthesis.</text>
</comment>
<dbReference type="GO" id="GO:0005737">
    <property type="term" value="C:cytoplasm"/>
    <property type="evidence" value="ECO:0007669"/>
    <property type="project" value="UniProtKB-SubCell"/>
</dbReference>
<reference evidence="12 13" key="1">
    <citation type="submission" date="2018-12" db="EMBL/GenBank/DDBJ databases">
        <authorList>
            <consortium name="Pathogen Informatics"/>
        </authorList>
    </citation>
    <scope>NUCLEOTIDE SEQUENCE [LARGE SCALE GENOMIC DNA]</scope>
    <source>
        <strain evidence="12 13">NCTC12227</strain>
    </source>
</reference>
<dbReference type="Gene3D" id="3.90.190.20">
    <property type="entry name" value="Mur ligase, C-terminal domain"/>
    <property type="match status" value="1"/>
</dbReference>
<dbReference type="SUPFAM" id="SSF53244">
    <property type="entry name" value="MurD-like peptide ligases, peptide-binding domain"/>
    <property type="match status" value="1"/>
</dbReference>
<dbReference type="HAMAP" id="MF_00639">
    <property type="entry name" value="MurD"/>
    <property type="match status" value="1"/>
</dbReference>
<keyword evidence="7 8" id="KW-0133">Cell shape</keyword>
<evidence type="ECO:0000256" key="5">
    <source>
        <dbReference type="ARBA" id="ARBA00022741"/>
    </source>
</evidence>